<reference evidence="7" key="1">
    <citation type="submission" date="2020-03" db="EMBL/GenBank/DDBJ databases">
        <title>Genome sequences of seven Enterobacteriaceae strains isolated from Canadian wastewater treatment facilities.</title>
        <authorList>
            <person name="Huang H."/>
            <person name="Chmara J.T."/>
            <person name="Duceppe M.-O."/>
        </authorList>
    </citation>
    <scope>NUCLEOTIDE SEQUENCE [LARGE SCALE GENOMIC DNA]</scope>
    <source>
        <strain evidence="7">Biosolid 3</strain>
    </source>
</reference>
<dbReference type="Gene3D" id="3.40.50.1000">
    <property type="entry name" value="HAD superfamily/HAD-like"/>
    <property type="match status" value="1"/>
</dbReference>
<comment type="similarity">
    <text evidence="3">Belongs to the HAD-like hydrolase superfamily. CbbY/CbbZ/Gph/YieH family.</text>
</comment>
<sequence>MKLDAILWDYDGTLVNTVPKNISITKEILSIVAPHLTKENSPKCLQSEELYHVANHRAKNWQELYIDYYGLSHEEMLIAGSLWAEFQDKNKTKVVLFDGIKDVLIKSRDIPHGICSQNSKGNIRRVLEINGVSEFFKAIVGYDDVPNHYQKPHPFGGVKCLKSIFGHTKNHSIMYIGDHESDTQFARNIQSELGVNVISVAAAYSLSEPKHWKVKPDYIAYTTKELLSIIDVHM</sequence>
<dbReference type="PANTHER" id="PTHR43434">
    <property type="entry name" value="PHOSPHOGLYCOLATE PHOSPHATASE"/>
    <property type="match status" value="1"/>
</dbReference>
<dbReference type="AlphaFoldDB" id="A0AAE7EFU9"/>
<proteinExistence type="inferred from homology"/>
<evidence type="ECO:0000313" key="6">
    <source>
        <dbReference type="EMBL" id="QKJ57897.1"/>
    </source>
</evidence>
<accession>A0AAE7EFU9</accession>
<dbReference type="GO" id="GO:0005829">
    <property type="term" value="C:cytosol"/>
    <property type="evidence" value="ECO:0007669"/>
    <property type="project" value="TreeGrafter"/>
</dbReference>
<dbReference type="InterPro" id="IPR050155">
    <property type="entry name" value="HAD-like_hydrolase_sf"/>
</dbReference>
<dbReference type="GO" id="GO:0006281">
    <property type="term" value="P:DNA repair"/>
    <property type="evidence" value="ECO:0007669"/>
    <property type="project" value="TreeGrafter"/>
</dbReference>
<organism evidence="6 7">
    <name type="scientific">Serratia fonticola</name>
    <dbReference type="NCBI Taxonomy" id="47917"/>
    <lineage>
        <taxon>Bacteria</taxon>
        <taxon>Pseudomonadati</taxon>
        <taxon>Pseudomonadota</taxon>
        <taxon>Gammaproteobacteria</taxon>
        <taxon>Enterobacterales</taxon>
        <taxon>Yersiniaceae</taxon>
        <taxon>Serratia</taxon>
    </lineage>
</organism>
<dbReference type="PANTHER" id="PTHR43434:SF1">
    <property type="entry name" value="PHOSPHOGLYCOLATE PHOSPHATASE"/>
    <property type="match status" value="1"/>
</dbReference>
<dbReference type="SUPFAM" id="SSF56784">
    <property type="entry name" value="HAD-like"/>
    <property type="match status" value="1"/>
</dbReference>
<dbReference type="NCBIfam" id="TIGR01549">
    <property type="entry name" value="HAD-SF-IA-v1"/>
    <property type="match status" value="1"/>
</dbReference>
<dbReference type="GO" id="GO:0046872">
    <property type="term" value="F:metal ion binding"/>
    <property type="evidence" value="ECO:0007669"/>
    <property type="project" value="UniProtKB-KW"/>
</dbReference>
<keyword evidence="5" id="KW-0479">Metal-binding</keyword>
<dbReference type="GO" id="GO:0008967">
    <property type="term" value="F:phosphoglycolate phosphatase activity"/>
    <property type="evidence" value="ECO:0007669"/>
    <property type="project" value="UniProtKB-EC"/>
</dbReference>
<evidence type="ECO:0000256" key="4">
    <source>
        <dbReference type="ARBA" id="ARBA00013078"/>
    </source>
</evidence>
<dbReference type="SFLD" id="SFLDG01129">
    <property type="entry name" value="C1.5:_HAD__Beta-PGM__Phosphata"/>
    <property type="match status" value="1"/>
</dbReference>
<dbReference type="Proteomes" id="UP000503464">
    <property type="component" value="Chromosome"/>
</dbReference>
<dbReference type="RefSeq" id="WP_173408794.1">
    <property type="nucleotide sequence ID" value="NZ_CP054160.3"/>
</dbReference>
<dbReference type="EMBL" id="CP054160">
    <property type="protein sequence ID" value="QKJ57897.1"/>
    <property type="molecule type" value="Genomic_DNA"/>
</dbReference>
<dbReference type="InterPro" id="IPR041492">
    <property type="entry name" value="HAD_2"/>
</dbReference>
<keyword evidence="6" id="KW-0378">Hydrolase</keyword>
<dbReference type="InterPro" id="IPR006439">
    <property type="entry name" value="HAD-SF_hydro_IA"/>
</dbReference>
<comment type="catalytic activity">
    <reaction evidence="1">
        <text>2-phosphoglycolate + H2O = glycolate + phosphate</text>
        <dbReference type="Rhea" id="RHEA:14369"/>
        <dbReference type="ChEBI" id="CHEBI:15377"/>
        <dbReference type="ChEBI" id="CHEBI:29805"/>
        <dbReference type="ChEBI" id="CHEBI:43474"/>
        <dbReference type="ChEBI" id="CHEBI:58033"/>
        <dbReference type="EC" id="3.1.3.18"/>
    </reaction>
</comment>
<gene>
    <name evidence="6" type="ORF">G9399_05195</name>
</gene>
<dbReference type="Pfam" id="PF13419">
    <property type="entry name" value="HAD_2"/>
    <property type="match status" value="1"/>
</dbReference>
<evidence type="ECO:0000256" key="1">
    <source>
        <dbReference type="ARBA" id="ARBA00000830"/>
    </source>
</evidence>
<evidence type="ECO:0000313" key="7">
    <source>
        <dbReference type="Proteomes" id="UP000503464"/>
    </source>
</evidence>
<protein>
    <recommendedName>
        <fullName evidence="4">phosphoglycolate phosphatase</fullName>
        <ecNumber evidence="4">3.1.3.18</ecNumber>
    </recommendedName>
</protein>
<dbReference type="SFLD" id="SFLDS00003">
    <property type="entry name" value="Haloacid_Dehalogenase"/>
    <property type="match status" value="1"/>
</dbReference>
<dbReference type="InterPro" id="IPR036412">
    <property type="entry name" value="HAD-like_sf"/>
</dbReference>
<comment type="pathway">
    <text evidence="2">Organic acid metabolism; glycolate biosynthesis; glycolate from 2-phosphoglycolate: step 1/1.</text>
</comment>
<evidence type="ECO:0000256" key="2">
    <source>
        <dbReference type="ARBA" id="ARBA00004818"/>
    </source>
</evidence>
<evidence type="ECO:0000256" key="5">
    <source>
        <dbReference type="ARBA" id="ARBA00022723"/>
    </source>
</evidence>
<dbReference type="EC" id="3.1.3.18" evidence="4"/>
<evidence type="ECO:0000256" key="3">
    <source>
        <dbReference type="ARBA" id="ARBA00006171"/>
    </source>
</evidence>
<dbReference type="Gene3D" id="1.10.150.730">
    <property type="match status" value="1"/>
</dbReference>
<name>A0AAE7EFU9_SERFO</name>
<dbReference type="InterPro" id="IPR023214">
    <property type="entry name" value="HAD_sf"/>
</dbReference>